<organism evidence="1">
    <name type="scientific">Anguilla anguilla</name>
    <name type="common">European freshwater eel</name>
    <name type="synonym">Muraena anguilla</name>
    <dbReference type="NCBI Taxonomy" id="7936"/>
    <lineage>
        <taxon>Eukaryota</taxon>
        <taxon>Metazoa</taxon>
        <taxon>Chordata</taxon>
        <taxon>Craniata</taxon>
        <taxon>Vertebrata</taxon>
        <taxon>Euteleostomi</taxon>
        <taxon>Actinopterygii</taxon>
        <taxon>Neopterygii</taxon>
        <taxon>Teleostei</taxon>
        <taxon>Anguilliformes</taxon>
        <taxon>Anguillidae</taxon>
        <taxon>Anguilla</taxon>
    </lineage>
</organism>
<reference evidence="1" key="1">
    <citation type="submission" date="2014-11" db="EMBL/GenBank/DDBJ databases">
        <authorList>
            <person name="Amaro Gonzalez C."/>
        </authorList>
    </citation>
    <scope>NUCLEOTIDE SEQUENCE</scope>
</reference>
<protein>
    <submittedName>
        <fullName evidence="1">Uncharacterized protein</fullName>
    </submittedName>
</protein>
<name>A0A0E9S4U8_ANGAN</name>
<accession>A0A0E9S4U8</accession>
<dbReference type="EMBL" id="GBXM01072872">
    <property type="protein sequence ID" value="JAH35705.1"/>
    <property type="molecule type" value="Transcribed_RNA"/>
</dbReference>
<dbReference type="AlphaFoldDB" id="A0A0E9S4U8"/>
<proteinExistence type="predicted"/>
<sequence length="31" mass="3516">MPWLKCECSLTPQILLIKKNQGRIVCDASNI</sequence>
<reference evidence="1" key="2">
    <citation type="journal article" date="2015" name="Fish Shellfish Immunol.">
        <title>Early steps in the European eel (Anguilla anguilla)-Vibrio vulnificus interaction in the gills: Role of the RtxA13 toxin.</title>
        <authorList>
            <person name="Callol A."/>
            <person name="Pajuelo D."/>
            <person name="Ebbesson L."/>
            <person name="Teles M."/>
            <person name="MacKenzie S."/>
            <person name="Amaro C."/>
        </authorList>
    </citation>
    <scope>NUCLEOTIDE SEQUENCE</scope>
</reference>
<evidence type="ECO:0000313" key="1">
    <source>
        <dbReference type="EMBL" id="JAH35705.1"/>
    </source>
</evidence>